<dbReference type="CDD" id="cd02980">
    <property type="entry name" value="TRX_Fd_family"/>
    <property type="match status" value="1"/>
</dbReference>
<sequence>MTSTAHQIEGQFLGFIPKPKNKLKYMQLQVGERVLAIKLAKEIRKPVAKEVEVGEKLLVSLDKKKSDPKCQLKLKADHIKKLDSGQSISTAKQGKILICRKSSCSKKGGKQLYAALVETLKNLGLENQVSIEFTGCQKQCKQAPSFILMPGKVKHKYVDPQNLPSLLEAHYLRK</sequence>
<dbReference type="Gene3D" id="3.40.30.10">
    <property type="entry name" value="Glutaredoxin"/>
    <property type="match status" value="1"/>
</dbReference>
<evidence type="ECO:0000313" key="1">
    <source>
        <dbReference type="EMBL" id="QDZ38825.1"/>
    </source>
</evidence>
<dbReference type="SUPFAM" id="SSF52833">
    <property type="entry name" value="Thioredoxin-like"/>
    <property type="match status" value="1"/>
</dbReference>
<evidence type="ECO:0000313" key="2">
    <source>
        <dbReference type="Proteomes" id="UP000318453"/>
    </source>
</evidence>
<reference evidence="1" key="1">
    <citation type="submission" date="2019-08" db="EMBL/GenBank/DDBJ databases">
        <title>Carotenoids and Carotenoid Binding Proteins in the Halophilic Cyanobacterium Euhalothece sp. ZM00.</title>
        <authorList>
            <person name="Cho S.M."/>
            <person name="Song J.Y."/>
            <person name="Park Y.-I."/>
        </authorList>
    </citation>
    <scope>NUCLEOTIDE SEQUENCE [LARGE SCALE GENOMIC DNA]</scope>
    <source>
        <strain evidence="1">Z-M001</strain>
    </source>
</reference>
<accession>A0A5B8NKI6</accession>
<proteinExistence type="predicted"/>
<name>A0A5B8NKI6_9CHRO</name>
<dbReference type="Proteomes" id="UP000318453">
    <property type="component" value="Chromosome"/>
</dbReference>
<dbReference type="EMBL" id="CP042326">
    <property type="protein sequence ID" value="QDZ38825.1"/>
    <property type="molecule type" value="Genomic_DNA"/>
</dbReference>
<dbReference type="OrthoDB" id="465045at2"/>
<dbReference type="InterPro" id="IPR036249">
    <property type="entry name" value="Thioredoxin-like_sf"/>
</dbReference>
<organism evidence="1 2">
    <name type="scientific">Euhalothece natronophila Z-M001</name>
    <dbReference type="NCBI Taxonomy" id="522448"/>
    <lineage>
        <taxon>Bacteria</taxon>
        <taxon>Bacillati</taxon>
        <taxon>Cyanobacteriota</taxon>
        <taxon>Cyanophyceae</taxon>
        <taxon>Oscillatoriophycideae</taxon>
        <taxon>Chroococcales</taxon>
        <taxon>Halothecacae</taxon>
        <taxon>Halothece cluster</taxon>
        <taxon>Euhalothece</taxon>
    </lineage>
</organism>
<protein>
    <submittedName>
        <fullName evidence="1">(2Fe-2S) ferredoxin domain-containing protein</fullName>
    </submittedName>
</protein>
<dbReference type="AlphaFoldDB" id="A0A5B8NKI6"/>
<dbReference type="RefSeq" id="WP_146294436.1">
    <property type="nucleotide sequence ID" value="NZ_CP042326.1"/>
</dbReference>
<keyword evidence="2" id="KW-1185">Reference proteome</keyword>
<dbReference type="KEGG" id="enn:FRE64_02060"/>
<gene>
    <name evidence="1" type="ORF">FRE64_02060</name>
</gene>